<evidence type="ECO:0000313" key="3">
    <source>
        <dbReference type="Proteomes" id="UP001233271"/>
    </source>
</evidence>
<organism evidence="2 3">
    <name type="scientific">Cutaneotrichosporon cavernicola</name>
    <dbReference type="NCBI Taxonomy" id="279322"/>
    <lineage>
        <taxon>Eukaryota</taxon>
        <taxon>Fungi</taxon>
        <taxon>Dikarya</taxon>
        <taxon>Basidiomycota</taxon>
        <taxon>Agaricomycotina</taxon>
        <taxon>Tremellomycetes</taxon>
        <taxon>Trichosporonales</taxon>
        <taxon>Trichosporonaceae</taxon>
        <taxon>Cutaneotrichosporon</taxon>
    </lineage>
</organism>
<dbReference type="KEGG" id="ccac:CcaHIS019_0503970"/>
<feature type="region of interest" description="Disordered" evidence="1">
    <location>
        <begin position="54"/>
        <end position="145"/>
    </location>
</feature>
<proteinExistence type="predicted"/>
<dbReference type="AlphaFoldDB" id="A0AA48L6A5"/>
<dbReference type="GeneID" id="85496639"/>
<dbReference type="RefSeq" id="XP_060458034.1">
    <property type="nucleotide sequence ID" value="XM_060601551.1"/>
</dbReference>
<feature type="compositionally biased region" description="Pro residues" evidence="1">
    <location>
        <begin position="103"/>
        <end position="123"/>
    </location>
</feature>
<keyword evidence="3" id="KW-1185">Reference proteome</keyword>
<feature type="compositionally biased region" description="Basic and acidic residues" evidence="1">
    <location>
        <begin position="85"/>
        <end position="101"/>
    </location>
</feature>
<name>A0AA48L6A5_9TREE</name>
<feature type="compositionally biased region" description="Polar residues" evidence="1">
    <location>
        <begin position="58"/>
        <end position="72"/>
    </location>
</feature>
<dbReference type="Proteomes" id="UP001233271">
    <property type="component" value="Chromosome 5"/>
</dbReference>
<sequence>MQLTAIPLTAGALALHNGSLCFCSGCIAWRGPKKIKHTYSVVVENGGVLVSPRRLERTNSTMNSYPPSSTGAVVNFDPTVYDSITRTESRRRDSTERRERLQPQPPSTTRPPPSDPLPIPIPIPQHTRKSRDSRHPNDAKYIQPNVPRNSLDVYRSRLERHMSNLNLNVSISISPPEPAPPHLPKQRVRFILDGRIK</sequence>
<dbReference type="EMBL" id="AP028216">
    <property type="protein sequence ID" value="BEI92769.1"/>
    <property type="molecule type" value="Genomic_DNA"/>
</dbReference>
<evidence type="ECO:0000256" key="1">
    <source>
        <dbReference type="SAM" id="MobiDB-lite"/>
    </source>
</evidence>
<gene>
    <name evidence="2" type="ORF">CcaverHIS019_0503970</name>
</gene>
<reference evidence="2" key="1">
    <citation type="journal article" date="2023" name="BMC Genomics">
        <title>Chromosome-level genome assemblies of Cutaneotrichosporon spp. (Trichosporonales, Basidiomycota) reveal imbalanced evolution between nucleotide sequences and chromosome synteny.</title>
        <authorList>
            <person name="Kobayashi Y."/>
            <person name="Kayamori A."/>
            <person name="Aoki K."/>
            <person name="Shiwa Y."/>
            <person name="Matsutani M."/>
            <person name="Fujita N."/>
            <person name="Sugita T."/>
            <person name="Iwasaki W."/>
            <person name="Tanaka N."/>
            <person name="Takashima M."/>
        </authorList>
    </citation>
    <scope>NUCLEOTIDE SEQUENCE</scope>
    <source>
        <strain evidence="2">HIS019</strain>
    </source>
</reference>
<evidence type="ECO:0000313" key="2">
    <source>
        <dbReference type="EMBL" id="BEI92769.1"/>
    </source>
</evidence>
<accession>A0AA48L6A5</accession>
<protein>
    <submittedName>
        <fullName evidence="2">Uncharacterized protein</fullName>
    </submittedName>
</protein>